<dbReference type="Proteomes" id="UP000784294">
    <property type="component" value="Unassembled WGS sequence"/>
</dbReference>
<dbReference type="AlphaFoldDB" id="A0A448X0N2"/>
<organism evidence="1 2">
    <name type="scientific">Protopolystoma xenopodis</name>
    <dbReference type="NCBI Taxonomy" id="117903"/>
    <lineage>
        <taxon>Eukaryota</taxon>
        <taxon>Metazoa</taxon>
        <taxon>Spiralia</taxon>
        <taxon>Lophotrochozoa</taxon>
        <taxon>Platyhelminthes</taxon>
        <taxon>Monogenea</taxon>
        <taxon>Polyopisthocotylea</taxon>
        <taxon>Polystomatidea</taxon>
        <taxon>Polystomatidae</taxon>
        <taxon>Protopolystoma</taxon>
    </lineage>
</organism>
<evidence type="ECO:0000313" key="1">
    <source>
        <dbReference type="EMBL" id="VEL25013.1"/>
    </source>
</evidence>
<protein>
    <submittedName>
        <fullName evidence="1">Uncharacterized protein</fullName>
    </submittedName>
</protein>
<evidence type="ECO:0000313" key="2">
    <source>
        <dbReference type="Proteomes" id="UP000784294"/>
    </source>
</evidence>
<accession>A0A448X0N2</accession>
<reference evidence="1" key="1">
    <citation type="submission" date="2018-11" db="EMBL/GenBank/DDBJ databases">
        <authorList>
            <consortium name="Pathogen Informatics"/>
        </authorList>
    </citation>
    <scope>NUCLEOTIDE SEQUENCE</scope>
</reference>
<comment type="caution">
    <text evidence="1">The sequence shown here is derived from an EMBL/GenBank/DDBJ whole genome shotgun (WGS) entry which is preliminary data.</text>
</comment>
<dbReference type="EMBL" id="CAAALY010071143">
    <property type="protein sequence ID" value="VEL25013.1"/>
    <property type="molecule type" value="Genomic_DNA"/>
</dbReference>
<proteinExistence type="predicted"/>
<name>A0A448X0N2_9PLAT</name>
<gene>
    <name evidence="1" type="ORF">PXEA_LOCUS18453</name>
</gene>
<keyword evidence="2" id="KW-1185">Reference proteome</keyword>
<sequence length="72" mass="7618">MSSSEVHGPTQTGQMKTVVPVAELLNMTTKCPISDTFKSVLGSNDASTAGSVKQTDALWRFVMTPSNGPMQS</sequence>